<evidence type="ECO:0000313" key="3">
    <source>
        <dbReference type="Proteomes" id="UP000679341"/>
    </source>
</evidence>
<keyword evidence="1" id="KW-1133">Transmembrane helix</keyword>
<organism evidence="2 3">
    <name type="scientific">Halorubrum ruber</name>
    <dbReference type="NCBI Taxonomy" id="2982524"/>
    <lineage>
        <taxon>Archaea</taxon>
        <taxon>Methanobacteriati</taxon>
        <taxon>Methanobacteriota</taxon>
        <taxon>Stenosarchaea group</taxon>
        <taxon>Halobacteria</taxon>
        <taxon>Halobacteriales</taxon>
        <taxon>Haloferacaceae</taxon>
        <taxon>Halorubrum</taxon>
    </lineage>
</organism>
<dbReference type="AlphaFoldDB" id="A0A8T8LN38"/>
<dbReference type="Proteomes" id="UP000679341">
    <property type="component" value="Chromosome"/>
</dbReference>
<proteinExistence type="predicted"/>
<keyword evidence="1" id="KW-0472">Membrane</keyword>
<name>A0A8T8LN38_9EURY</name>
<dbReference type="EMBL" id="CP073695">
    <property type="protein sequence ID" value="QUO48144.1"/>
    <property type="molecule type" value="Genomic_DNA"/>
</dbReference>
<feature type="transmembrane region" description="Helical" evidence="1">
    <location>
        <begin position="82"/>
        <end position="102"/>
    </location>
</feature>
<evidence type="ECO:0000313" key="2">
    <source>
        <dbReference type="EMBL" id="QUO48144.1"/>
    </source>
</evidence>
<gene>
    <name evidence="2" type="ORF">J7656_01935</name>
</gene>
<feature type="transmembrane region" description="Helical" evidence="1">
    <location>
        <begin position="172"/>
        <end position="189"/>
    </location>
</feature>
<evidence type="ECO:0000256" key="1">
    <source>
        <dbReference type="SAM" id="Phobius"/>
    </source>
</evidence>
<accession>A0A8T8LN38</accession>
<feature type="transmembrane region" description="Helical" evidence="1">
    <location>
        <begin position="149"/>
        <end position="166"/>
    </location>
</feature>
<sequence length="196" mass="18314">MSLRSRLLGSALLVVGVAALGFAGTVAPGFVPSPSAPDGITFVSPSPVSLLAAPALLAAGSVLLVGGAAAAGGTDRSARAALVAPALGAAAAFAFGVGLALAPASVPETATNPAAHAILIGRGSGIAAGAVVGAALAPVVQATITEDTAALLAGAVLLLVAIASGASLPLSLVAGGVGGAVAVGLLWAVDPERWRP</sequence>
<dbReference type="RefSeq" id="WP_017343631.1">
    <property type="nucleotide sequence ID" value="NZ_CP073695.1"/>
</dbReference>
<dbReference type="KEGG" id="hss:J7656_01935"/>
<dbReference type="GeneID" id="64826261"/>
<feature type="transmembrane region" description="Helical" evidence="1">
    <location>
        <begin position="114"/>
        <end position="137"/>
    </location>
</feature>
<keyword evidence="3" id="KW-1185">Reference proteome</keyword>
<protein>
    <submittedName>
        <fullName evidence="2">Uncharacterized protein</fullName>
    </submittedName>
</protein>
<feature type="transmembrane region" description="Helical" evidence="1">
    <location>
        <begin position="47"/>
        <end position="70"/>
    </location>
</feature>
<keyword evidence="1" id="KW-0812">Transmembrane</keyword>
<reference evidence="2 3" key="1">
    <citation type="submission" date="2021-03" db="EMBL/GenBank/DDBJ databases">
        <title>Halorubrum sodomense MBLA0099, Whole genome shotgun sequencing.</title>
        <authorList>
            <person name="Seo M.-J."/>
            <person name="Cho E.-S."/>
            <person name="Hwang C.Y."/>
        </authorList>
    </citation>
    <scope>NUCLEOTIDE SEQUENCE [LARGE SCALE GENOMIC DNA]</scope>
    <source>
        <strain evidence="2 3">MBLA0099</strain>
    </source>
</reference>